<proteinExistence type="predicted"/>
<comment type="caution">
    <text evidence="2">The sequence shown here is derived from an EMBL/GenBank/DDBJ whole genome shotgun (WGS) entry which is preliminary data.</text>
</comment>
<dbReference type="InterPro" id="IPR023210">
    <property type="entry name" value="NADP_OxRdtase_dom"/>
</dbReference>
<evidence type="ECO:0000313" key="3">
    <source>
        <dbReference type="Proteomes" id="UP001500454"/>
    </source>
</evidence>
<feature type="domain" description="NADP-dependent oxidoreductase" evidence="1">
    <location>
        <begin position="8"/>
        <end position="263"/>
    </location>
</feature>
<evidence type="ECO:0000313" key="2">
    <source>
        <dbReference type="EMBL" id="GAA4388176.1"/>
    </source>
</evidence>
<evidence type="ECO:0000259" key="1">
    <source>
        <dbReference type="Pfam" id="PF00248"/>
    </source>
</evidence>
<name>A0ABP8JC16_9BACT</name>
<dbReference type="SUPFAM" id="SSF51430">
    <property type="entry name" value="NAD(P)-linked oxidoreductase"/>
    <property type="match status" value="1"/>
</dbReference>
<sequence>MAFSLVQRLALGTAQFGLDYGINNQSGRPTTAVVESILRAAHEAGIGMLDTAAAYGDSEARLGELLEGQSESFQVVTKVAAGPAEDVSQRIRHSLDRLRRRNIYGILFHSFDGLQQHPTAWQTLVAARQAGLATRIGVSLYHPAQARWLLENIPEVDLVQVPLNVLDQRFIPLLPDLAARGIEVHVRSVFLQGLLLRNLATLPVFFEPLRPKLQALQHLATDANLPFEALPLLFAAQTPGVARVVVGVDSAENLRANAATANHADTAERLRPQLLAMAEPTEEFILPYTWPPTR</sequence>
<accession>A0ABP8JC16</accession>
<dbReference type="RefSeq" id="WP_345226341.1">
    <property type="nucleotide sequence ID" value="NZ_BAABHA010000010.1"/>
</dbReference>
<dbReference type="EMBL" id="BAABHA010000010">
    <property type="protein sequence ID" value="GAA4388176.1"/>
    <property type="molecule type" value="Genomic_DNA"/>
</dbReference>
<keyword evidence="3" id="KW-1185">Reference proteome</keyword>
<organism evidence="2 3">
    <name type="scientific">Hymenobacter koreensis</name>
    <dbReference type="NCBI Taxonomy" id="1084523"/>
    <lineage>
        <taxon>Bacteria</taxon>
        <taxon>Pseudomonadati</taxon>
        <taxon>Bacteroidota</taxon>
        <taxon>Cytophagia</taxon>
        <taxon>Cytophagales</taxon>
        <taxon>Hymenobacteraceae</taxon>
        <taxon>Hymenobacter</taxon>
    </lineage>
</organism>
<dbReference type="Gene3D" id="3.20.20.100">
    <property type="entry name" value="NADP-dependent oxidoreductase domain"/>
    <property type="match status" value="1"/>
</dbReference>
<dbReference type="CDD" id="cd19097">
    <property type="entry name" value="AKR_unchar"/>
    <property type="match status" value="1"/>
</dbReference>
<dbReference type="PANTHER" id="PTHR43312">
    <property type="entry name" value="D-THREO-ALDOSE 1-DEHYDROGENASE"/>
    <property type="match status" value="1"/>
</dbReference>
<gene>
    <name evidence="2" type="ORF">GCM10023186_34530</name>
</gene>
<dbReference type="Proteomes" id="UP001500454">
    <property type="component" value="Unassembled WGS sequence"/>
</dbReference>
<dbReference type="InterPro" id="IPR053135">
    <property type="entry name" value="AKR2_Oxidoreductase"/>
</dbReference>
<protein>
    <submittedName>
        <fullName evidence="2">Aldo/keto reductase</fullName>
    </submittedName>
</protein>
<dbReference type="Pfam" id="PF00248">
    <property type="entry name" value="Aldo_ket_red"/>
    <property type="match status" value="1"/>
</dbReference>
<dbReference type="InterPro" id="IPR036812">
    <property type="entry name" value="NAD(P)_OxRdtase_dom_sf"/>
</dbReference>
<dbReference type="PANTHER" id="PTHR43312:SF1">
    <property type="entry name" value="NADP-DEPENDENT OXIDOREDUCTASE DOMAIN-CONTAINING PROTEIN"/>
    <property type="match status" value="1"/>
</dbReference>
<reference evidence="3" key="1">
    <citation type="journal article" date="2019" name="Int. J. Syst. Evol. Microbiol.">
        <title>The Global Catalogue of Microorganisms (GCM) 10K type strain sequencing project: providing services to taxonomists for standard genome sequencing and annotation.</title>
        <authorList>
            <consortium name="The Broad Institute Genomics Platform"/>
            <consortium name="The Broad Institute Genome Sequencing Center for Infectious Disease"/>
            <person name="Wu L."/>
            <person name="Ma J."/>
        </authorList>
    </citation>
    <scope>NUCLEOTIDE SEQUENCE [LARGE SCALE GENOMIC DNA]</scope>
    <source>
        <strain evidence="3">JCM 17924</strain>
    </source>
</reference>